<name>A0A151K0A5_9HYME</name>
<evidence type="ECO:0000313" key="3">
    <source>
        <dbReference type="EMBL" id="KYN42695.1"/>
    </source>
</evidence>
<dbReference type="EMBL" id="KQ981327">
    <property type="protein sequence ID" value="KYN42695.1"/>
    <property type="molecule type" value="Genomic_DNA"/>
</dbReference>
<feature type="coiled-coil region" evidence="1">
    <location>
        <begin position="343"/>
        <end position="384"/>
    </location>
</feature>
<feature type="compositionally biased region" description="Basic and acidic residues" evidence="2">
    <location>
        <begin position="390"/>
        <end position="399"/>
    </location>
</feature>
<evidence type="ECO:0000313" key="4">
    <source>
        <dbReference type="Proteomes" id="UP000078541"/>
    </source>
</evidence>
<feature type="compositionally biased region" description="Basic residues" evidence="2">
    <location>
        <begin position="202"/>
        <end position="211"/>
    </location>
</feature>
<gene>
    <name evidence="3" type="ORF">ALC56_02872</name>
</gene>
<protein>
    <submittedName>
        <fullName evidence="3">Uncharacterized protein</fullName>
    </submittedName>
</protein>
<reference evidence="3 4" key="1">
    <citation type="submission" date="2016-03" db="EMBL/GenBank/DDBJ databases">
        <title>Trachymyrmex septentrionalis WGS genome.</title>
        <authorList>
            <person name="Nygaard S."/>
            <person name="Hu H."/>
            <person name="Boomsma J."/>
            <person name="Zhang G."/>
        </authorList>
    </citation>
    <scope>NUCLEOTIDE SEQUENCE [LARGE SCALE GENOMIC DNA]</scope>
    <source>
        <strain evidence="3">Tsep2-gDNA-1</strain>
        <tissue evidence="3">Whole body</tissue>
    </source>
</reference>
<feature type="region of interest" description="Disordered" evidence="2">
    <location>
        <begin position="387"/>
        <end position="446"/>
    </location>
</feature>
<evidence type="ECO:0000256" key="2">
    <source>
        <dbReference type="SAM" id="MobiDB-lite"/>
    </source>
</evidence>
<feature type="region of interest" description="Disordered" evidence="2">
    <location>
        <begin position="41"/>
        <end position="64"/>
    </location>
</feature>
<sequence>MEDEPGIWSACSSAVLLRRQGLPTGPAVELATVRTEAAEDALGADDLAPGTKEQGESGVVAPSPLQERKKELRLCLDPREANAVASTSAEDLAAPGSASFGRVLRSRRGPRIVEITKYPCEMKIKVVAGEIVNSPITESGSAGGGPSLVKDAGVVDLTVPPPSDEGMSVDRAGSRVGSASLGTTSVEVDGELSSSFEQVPYKGKKRDRKSKSNNAPGSRVVSRMSSKRLELDDDVWDREDFPRLSKKGAQSLKKRRGLVECHLDDKLSAGQKTAIEEVTDLFPQMSPKSVVETLRVLDIAGEAKRRTLTMNGALRRQIKVGVNVARVAVQRLVSVIDKSTGPIDEIRANNLALEEEVVRLRRKMDSLRSERASLKEQVDSLRRTVLAVGDGDRGRDRTPSSDGAAPLCDSPVSRRSRGRTLRSRGPNVDVTGEARPPDMPLVLRPSLGGVRKNLDDVPRRSIRVDSSGEGISTSSSKICGSLVEERGDGGQC</sequence>
<dbReference type="AlphaFoldDB" id="A0A151K0A5"/>
<feature type="region of interest" description="Disordered" evidence="2">
    <location>
        <begin position="197"/>
        <end position="226"/>
    </location>
</feature>
<keyword evidence="1" id="KW-0175">Coiled coil</keyword>
<evidence type="ECO:0000256" key="1">
    <source>
        <dbReference type="SAM" id="Coils"/>
    </source>
</evidence>
<dbReference type="Proteomes" id="UP000078541">
    <property type="component" value="Unassembled WGS sequence"/>
</dbReference>
<organism evidence="3 4">
    <name type="scientific">Trachymyrmex septentrionalis</name>
    <dbReference type="NCBI Taxonomy" id="34720"/>
    <lineage>
        <taxon>Eukaryota</taxon>
        <taxon>Metazoa</taxon>
        <taxon>Ecdysozoa</taxon>
        <taxon>Arthropoda</taxon>
        <taxon>Hexapoda</taxon>
        <taxon>Insecta</taxon>
        <taxon>Pterygota</taxon>
        <taxon>Neoptera</taxon>
        <taxon>Endopterygota</taxon>
        <taxon>Hymenoptera</taxon>
        <taxon>Apocrita</taxon>
        <taxon>Aculeata</taxon>
        <taxon>Formicoidea</taxon>
        <taxon>Formicidae</taxon>
        <taxon>Myrmicinae</taxon>
        <taxon>Trachymyrmex</taxon>
    </lineage>
</organism>
<feature type="region of interest" description="Disordered" evidence="2">
    <location>
        <begin position="159"/>
        <end position="182"/>
    </location>
</feature>
<accession>A0A151K0A5</accession>
<keyword evidence="4" id="KW-1185">Reference proteome</keyword>
<proteinExistence type="predicted"/>